<evidence type="ECO:0008006" key="6">
    <source>
        <dbReference type="Google" id="ProtNLM"/>
    </source>
</evidence>
<evidence type="ECO:0000256" key="1">
    <source>
        <dbReference type="ARBA" id="ARBA00022723"/>
    </source>
</evidence>
<feature type="binding site" evidence="3">
    <location>
        <position position="111"/>
    </location>
    <ligand>
        <name>Zn(2+)</name>
        <dbReference type="ChEBI" id="CHEBI:29105"/>
    </ligand>
</feature>
<dbReference type="InterPro" id="IPR036972">
    <property type="entry name" value="Cyt_c_oxidase_su5b_sf"/>
</dbReference>
<dbReference type="Gene3D" id="2.60.11.10">
    <property type="entry name" value="Cytochrome c oxidase, subunit Vb"/>
    <property type="match status" value="1"/>
</dbReference>
<sequence length="547" mass="59483">MFKTAVRAARPAVLAARASGKPSASALRAFSTSVRVSSGGTPPPQLYGEGAKAGTVPTDIEQATGLERLQLLGELEGIKVFDDSPLDASRIGTKANPVLVPSYDVERIVGCTGSPADSHDVLWFNVRKDKQSRCTECGSGAKGWQVKELAGGAANYTVRVGFPKNENNASNKLLSDIVLSDSFDTLTSVSSVIIKQAPPFLAKHPEIPCSPQRQLVEAEALKAFRSALGVAETMTLPRVLPQNPCIMVPRLLLHDSSNNVLVQSDLGSLPNLYEILTKPETPPSLASQLGEIVGHFLADMHDPSILDNVSVDKFVNEDSDRVMEAVIAEAARHMQDAGIPDFKSLGQAALEHWRTRQKTVFAQGDIWFGTLLIDLEAPLMRTGVDNSNALAVGICDWEFAGPNDAAADVAQLGSYLHLLSLSEMATLGRHETIAAFAEAFYSTYFKTLDSPPNAGFWRSLLIMHGWEMINAAGWGSRQHLWCHCEGSGVRCNHIRTIIEEGAEILREAADPRDRSAPHKMIKGRSLEELPWVRHFWPDLIRSKDVPA</sequence>
<evidence type="ECO:0000313" key="5">
    <source>
        <dbReference type="Proteomes" id="UP001148786"/>
    </source>
</evidence>
<accession>A0A9W8K4Z9</accession>
<dbReference type="Pfam" id="PF01215">
    <property type="entry name" value="COX5B"/>
    <property type="match status" value="1"/>
</dbReference>
<evidence type="ECO:0000256" key="3">
    <source>
        <dbReference type="PIRSR" id="PIRSR602124-2"/>
    </source>
</evidence>
<dbReference type="CDD" id="cd00924">
    <property type="entry name" value="Cyt_c_Oxidase_Vb"/>
    <property type="match status" value="1"/>
</dbReference>
<dbReference type="InterPro" id="IPR011009">
    <property type="entry name" value="Kinase-like_dom_sf"/>
</dbReference>
<dbReference type="Proteomes" id="UP001148786">
    <property type="component" value="Unassembled WGS sequence"/>
</dbReference>
<dbReference type="Gene3D" id="3.90.1200.10">
    <property type="match status" value="1"/>
</dbReference>
<dbReference type="InterPro" id="IPR002124">
    <property type="entry name" value="Cyt_c_oxidase_su5b"/>
</dbReference>
<keyword evidence="2 3" id="KW-0862">Zinc</keyword>
<dbReference type="PROSITE" id="PS51359">
    <property type="entry name" value="COX5B_2"/>
    <property type="match status" value="1"/>
</dbReference>
<evidence type="ECO:0000256" key="2">
    <source>
        <dbReference type="ARBA" id="ARBA00022833"/>
    </source>
</evidence>
<keyword evidence="1 3" id="KW-0479">Metal-binding</keyword>
<name>A0A9W8K4Z9_9AGAR</name>
<feature type="binding site" evidence="3">
    <location>
        <position position="119"/>
    </location>
    <ligand>
        <name>Zn(2+)</name>
        <dbReference type="ChEBI" id="CHEBI:29105"/>
    </ligand>
</feature>
<dbReference type="AlphaFoldDB" id="A0A9W8K4Z9"/>
<dbReference type="PANTHER" id="PTHR10122:SF0">
    <property type="entry name" value="CYTOCHROME C OXIDASE SUBUNIT 5B, ISOFORM A-RELATED"/>
    <property type="match status" value="1"/>
</dbReference>
<protein>
    <recommendedName>
        <fullName evidence="6">Aminoglycoside phosphotransferase domain-containing protein</fullName>
    </recommendedName>
</protein>
<dbReference type="PANTHER" id="PTHR10122">
    <property type="entry name" value="CYTOCHROME C OXIDASE SUBUNIT 5B, MITOCHONDRIAL"/>
    <property type="match status" value="1"/>
</dbReference>
<dbReference type="EMBL" id="JANKHO010000243">
    <property type="protein sequence ID" value="KAJ3512669.1"/>
    <property type="molecule type" value="Genomic_DNA"/>
</dbReference>
<evidence type="ECO:0000313" key="4">
    <source>
        <dbReference type="EMBL" id="KAJ3512669.1"/>
    </source>
</evidence>
<dbReference type="OrthoDB" id="25129at2759"/>
<feature type="binding site" evidence="3">
    <location>
        <position position="137"/>
    </location>
    <ligand>
        <name>Zn(2+)</name>
        <dbReference type="ChEBI" id="CHEBI:29105"/>
    </ligand>
</feature>
<feature type="binding site" evidence="3">
    <location>
        <position position="134"/>
    </location>
    <ligand>
        <name>Zn(2+)</name>
        <dbReference type="ChEBI" id="CHEBI:29105"/>
    </ligand>
</feature>
<organism evidence="4 5">
    <name type="scientific">Agrocybe chaxingu</name>
    <dbReference type="NCBI Taxonomy" id="84603"/>
    <lineage>
        <taxon>Eukaryota</taxon>
        <taxon>Fungi</taxon>
        <taxon>Dikarya</taxon>
        <taxon>Basidiomycota</taxon>
        <taxon>Agaricomycotina</taxon>
        <taxon>Agaricomycetes</taxon>
        <taxon>Agaricomycetidae</taxon>
        <taxon>Agaricales</taxon>
        <taxon>Agaricineae</taxon>
        <taxon>Strophariaceae</taxon>
        <taxon>Agrocybe</taxon>
    </lineage>
</organism>
<keyword evidence="5" id="KW-1185">Reference proteome</keyword>
<dbReference type="GO" id="GO:0045277">
    <property type="term" value="C:respiratory chain complex IV"/>
    <property type="evidence" value="ECO:0007669"/>
    <property type="project" value="InterPro"/>
</dbReference>
<comment type="caution">
    <text evidence="4">The sequence shown here is derived from an EMBL/GenBank/DDBJ whole genome shotgun (WGS) entry which is preliminary data.</text>
</comment>
<gene>
    <name evidence="4" type="ORF">NLJ89_g3392</name>
</gene>
<reference evidence="4" key="1">
    <citation type="submission" date="2022-07" db="EMBL/GenBank/DDBJ databases">
        <title>Genome Sequence of Agrocybe chaxingu.</title>
        <authorList>
            <person name="Buettner E."/>
        </authorList>
    </citation>
    <scope>NUCLEOTIDE SEQUENCE</scope>
    <source>
        <strain evidence="4">MP-N11</strain>
    </source>
</reference>
<dbReference type="GO" id="GO:0046872">
    <property type="term" value="F:metal ion binding"/>
    <property type="evidence" value="ECO:0007669"/>
    <property type="project" value="UniProtKB-KW"/>
</dbReference>
<proteinExistence type="predicted"/>
<dbReference type="GO" id="GO:0005740">
    <property type="term" value="C:mitochondrial envelope"/>
    <property type="evidence" value="ECO:0007669"/>
    <property type="project" value="InterPro"/>
</dbReference>
<dbReference type="GO" id="GO:0006123">
    <property type="term" value="P:mitochondrial electron transport, cytochrome c to oxygen"/>
    <property type="evidence" value="ECO:0007669"/>
    <property type="project" value="InterPro"/>
</dbReference>
<dbReference type="SUPFAM" id="SSF57802">
    <property type="entry name" value="Rubredoxin-like"/>
    <property type="match status" value="1"/>
</dbReference>
<dbReference type="SUPFAM" id="SSF56112">
    <property type="entry name" value="Protein kinase-like (PK-like)"/>
    <property type="match status" value="1"/>
</dbReference>